<feature type="domain" description="ATPase dynein-related AAA" evidence="1">
    <location>
        <begin position="237"/>
        <end position="432"/>
    </location>
</feature>
<sequence length="577" mass="65804">MALVNLNELYRTLSSLVRGVDSSECVLSSSGQNFILRTFTSNGYSRVDFERSTTVFVDEEGRVQYCPNQYFRLVPLGFEYFKALKVYKRDFILIDNELKVRRGVTNGNSVLKEYKNTSVDRLPESVSTVIDQILSEEGRTDQEISYFKRFICDYAWWHGSKDISRTDFHNSPLLSLLNVVHTDNGFYMKLIPIFDLELTRQELTDFLDVQVLESEPQVDDVNRHEANEETPRVVGKNLIVYGAPGTGKSYKLGQLSSGHTVMTTTFHSEYSYSDFIGTFRPVPLYHRQTQTEGVSVAVQEGSYYDAAGNEFTRGRPFIDYRFVPGDLLKVLKEAIQAEHTGSPRHYVLVIEELNRGNAAAIFGDFFQLLDRDATGRSKYSIMNGDVVNYLKETLGEAFSGDEVYIPGNLSIYATMNSADQGVFPLDTAFKRRWNYEYLRINYSAIEHGGTKIPYGGGTVLFKDFMETINENLSARLQVHEDKLLGSYFVSPEELGSESDEADSDHVDRLKELVSNKILMYLWDDVARYQRASIFRQTVTFGDVIHQYKAGEQIFTFDFPIEYSVTDLEEETDGEEAP</sequence>
<dbReference type="OrthoDB" id="9781481at2"/>
<dbReference type="InterPro" id="IPR011704">
    <property type="entry name" value="ATPase_dyneun-rel_AAA"/>
</dbReference>
<dbReference type="PANTHER" id="PTHR37291:SF1">
    <property type="entry name" value="TYPE IV METHYL-DIRECTED RESTRICTION ENZYME ECOKMCRB SUBUNIT"/>
    <property type="match status" value="1"/>
</dbReference>
<dbReference type="PANTHER" id="PTHR37291">
    <property type="entry name" value="5-METHYLCYTOSINE-SPECIFIC RESTRICTION ENZYME B"/>
    <property type="match status" value="1"/>
</dbReference>
<dbReference type="InterPro" id="IPR052934">
    <property type="entry name" value="Methyl-DNA_Rec/Restrict_Enz"/>
</dbReference>
<dbReference type="GO" id="GO:0005524">
    <property type="term" value="F:ATP binding"/>
    <property type="evidence" value="ECO:0007669"/>
    <property type="project" value="InterPro"/>
</dbReference>
<name>A0A377HHP3_9BACL</name>
<dbReference type="AlphaFoldDB" id="A0A377HHP3"/>
<accession>A0A377HHP3</accession>
<dbReference type="GO" id="GO:0016887">
    <property type="term" value="F:ATP hydrolysis activity"/>
    <property type="evidence" value="ECO:0007669"/>
    <property type="project" value="InterPro"/>
</dbReference>
<gene>
    <name evidence="2" type="primary">mcrB</name>
    <name evidence="2" type="ORF">NCTC13163_03286</name>
</gene>
<dbReference type="EC" id="3.1.21.-" evidence="2"/>
<dbReference type="Pfam" id="PF07728">
    <property type="entry name" value="AAA_5"/>
    <property type="match status" value="1"/>
</dbReference>
<evidence type="ECO:0000313" key="3">
    <source>
        <dbReference type="Proteomes" id="UP000254060"/>
    </source>
</evidence>
<dbReference type="SUPFAM" id="SSF52540">
    <property type="entry name" value="P-loop containing nucleoside triphosphate hydrolases"/>
    <property type="match status" value="1"/>
</dbReference>
<dbReference type="Gene3D" id="3.40.50.300">
    <property type="entry name" value="P-loop containing nucleotide triphosphate hydrolases"/>
    <property type="match status" value="1"/>
</dbReference>
<protein>
    <submittedName>
        <fullName evidence="2">5-methylcytosine-specific restriction enzyme B</fullName>
        <ecNumber evidence="2">3.1.21.-</ecNumber>
    </submittedName>
</protein>
<dbReference type="InterPro" id="IPR027417">
    <property type="entry name" value="P-loop_NTPase"/>
</dbReference>
<evidence type="ECO:0000313" key="2">
    <source>
        <dbReference type="EMBL" id="STO53305.1"/>
    </source>
</evidence>
<organism evidence="2 3">
    <name type="scientific">Exiguobacterium aurantiacum</name>
    <dbReference type="NCBI Taxonomy" id="33987"/>
    <lineage>
        <taxon>Bacteria</taxon>
        <taxon>Bacillati</taxon>
        <taxon>Bacillota</taxon>
        <taxon>Bacilli</taxon>
        <taxon>Bacillales</taxon>
        <taxon>Bacillales Family XII. Incertae Sedis</taxon>
        <taxon>Exiguobacterium</taxon>
    </lineage>
</organism>
<evidence type="ECO:0000259" key="1">
    <source>
        <dbReference type="Pfam" id="PF07728"/>
    </source>
</evidence>
<dbReference type="RefSeq" id="WP_115336775.1">
    <property type="nucleotide sequence ID" value="NZ_UGGP01000003.1"/>
</dbReference>
<proteinExistence type="predicted"/>
<dbReference type="Proteomes" id="UP000254060">
    <property type="component" value="Unassembled WGS sequence"/>
</dbReference>
<reference evidence="2 3" key="1">
    <citation type="submission" date="2018-06" db="EMBL/GenBank/DDBJ databases">
        <authorList>
            <consortium name="Pathogen Informatics"/>
            <person name="Doyle S."/>
        </authorList>
    </citation>
    <scope>NUCLEOTIDE SEQUENCE [LARGE SCALE GENOMIC DNA]</scope>
    <source>
        <strain evidence="2 3">NCTC13163</strain>
    </source>
</reference>
<dbReference type="EMBL" id="UGGP01000003">
    <property type="protein sequence ID" value="STO53305.1"/>
    <property type="molecule type" value="Genomic_DNA"/>
</dbReference>
<keyword evidence="2" id="KW-0378">Hydrolase</keyword>